<evidence type="ECO:0000256" key="1">
    <source>
        <dbReference type="SAM" id="Phobius"/>
    </source>
</evidence>
<dbReference type="Proteomes" id="UP000054630">
    <property type="component" value="Unassembled WGS sequence"/>
</dbReference>
<reference evidence="2 3" key="1">
    <citation type="submission" date="2015-01" db="EMBL/GenBank/DDBJ databases">
        <title>Evolution of Trichinella species and genotypes.</title>
        <authorList>
            <person name="Korhonen P.K."/>
            <person name="Edoardo P."/>
            <person name="Giuseppe L.R."/>
            <person name="Gasser R.B."/>
        </authorList>
    </citation>
    <scope>NUCLEOTIDE SEQUENCE [LARGE SCALE GENOMIC DNA]</scope>
    <source>
        <strain evidence="2">ISS37</strain>
    </source>
</reference>
<accession>A0A0V0SGC6</accession>
<evidence type="ECO:0000313" key="2">
    <source>
        <dbReference type="EMBL" id="KRX25833.1"/>
    </source>
</evidence>
<gene>
    <name evidence="2" type="ORF">T07_7524</name>
</gene>
<name>A0A0V0SGC6_9BILA</name>
<feature type="transmembrane region" description="Helical" evidence="1">
    <location>
        <begin position="31"/>
        <end position="49"/>
    </location>
</feature>
<organism evidence="2 3">
    <name type="scientific">Trichinella nelsoni</name>
    <dbReference type="NCBI Taxonomy" id="6336"/>
    <lineage>
        <taxon>Eukaryota</taxon>
        <taxon>Metazoa</taxon>
        <taxon>Ecdysozoa</taxon>
        <taxon>Nematoda</taxon>
        <taxon>Enoplea</taxon>
        <taxon>Dorylaimia</taxon>
        <taxon>Trichinellida</taxon>
        <taxon>Trichinellidae</taxon>
        <taxon>Trichinella</taxon>
    </lineage>
</organism>
<protein>
    <submittedName>
        <fullName evidence="2">Uncharacterized protein</fullName>
    </submittedName>
</protein>
<dbReference type="AlphaFoldDB" id="A0A0V0SGC6"/>
<keyword evidence="1" id="KW-1133">Transmembrane helix</keyword>
<evidence type="ECO:0000313" key="3">
    <source>
        <dbReference type="Proteomes" id="UP000054630"/>
    </source>
</evidence>
<sequence length="135" mass="15957">MQHKALRYLNEQINRICREEKNEVMLSISNNLLLIAIFLSYLTTSHLWLGELEITSTLCQMSRLIFHDVKRKELLLNIYFDKQTYVGFLKFLEMKSVTCTAARNSTICRFVRLCNKILTEADKKMFLTMDCLSYE</sequence>
<comment type="caution">
    <text evidence="2">The sequence shown here is derived from an EMBL/GenBank/DDBJ whole genome shotgun (WGS) entry which is preliminary data.</text>
</comment>
<dbReference type="EMBL" id="JYDL01000010">
    <property type="protein sequence ID" value="KRX25833.1"/>
    <property type="molecule type" value="Genomic_DNA"/>
</dbReference>
<proteinExistence type="predicted"/>
<keyword evidence="1" id="KW-0472">Membrane</keyword>
<keyword evidence="3" id="KW-1185">Reference proteome</keyword>
<keyword evidence="1" id="KW-0812">Transmembrane</keyword>